<gene>
    <name evidence="7" type="ORF">ACFSUS_16535</name>
</gene>
<dbReference type="Proteomes" id="UP001597469">
    <property type="component" value="Unassembled WGS sequence"/>
</dbReference>
<keyword evidence="6" id="KW-0460">Magnesium</keyword>
<accession>A0ABW5M5H8</accession>
<evidence type="ECO:0000313" key="7">
    <source>
        <dbReference type="EMBL" id="MFD2572250.1"/>
    </source>
</evidence>
<keyword evidence="8" id="KW-1185">Reference proteome</keyword>
<dbReference type="Gene3D" id="3.40.50.1000">
    <property type="entry name" value="HAD superfamily/HAD-like"/>
    <property type="match status" value="1"/>
</dbReference>
<evidence type="ECO:0000313" key="8">
    <source>
        <dbReference type="Proteomes" id="UP001597469"/>
    </source>
</evidence>
<dbReference type="PIRSF" id="PIRSF006118">
    <property type="entry name" value="KDO8-P_Ptase"/>
    <property type="match status" value="1"/>
</dbReference>
<dbReference type="InterPro" id="IPR050793">
    <property type="entry name" value="CMP-NeuNAc_synthase"/>
</dbReference>
<dbReference type="InterPro" id="IPR036412">
    <property type="entry name" value="HAD-like_sf"/>
</dbReference>
<comment type="similarity">
    <text evidence="2">Belongs to the KdsC family.</text>
</comment>
<comment type="subunit">
    <text evidence="3">Homotetramer.</text>
</comment>
<dbReference type="InterPro" id="IPR010023">
    <property type="entry name" value="KdsC_fam"/>
</dbReference>
<reference evidence="8" key="1">
    <citation type="journal article" date="2019" name="Int. J. Syst. Evol. Microbiol.">
        <title>The Global Catalogue of Microorganisms (GCM) 10K type strain sequencing project: providing services to taxonomists for standard genome sequencing and annotation.</title>
        <authorList>
            <consortium name="The Broad Institute Genomics Platform"/>
            <consortium name="The Broad Institute Genome Sequencing Center for Infectious Disease"/>
            <person name="Wu L."/>
            <person name="Ma J."/>
        </authorList>
    </citation>
    <scope>NUCLEOTIDE SEQUENCE [LARGE SCALE GENOMIC DNA]</scope>
    <source>
        <strain evidence="8">KCTC 42805</strain>
    </source>
</reference>
<protein>
    <submittedName>
        <fullName evidence="7">KdsC family phosphatase</fullName>
    </submittedName>
</protein>
<dbReference type="EMBL" id="JBHULN010000010">
    <property type="protein sequence ID" value="MFD2572250.1"/>
    <property type="molecule type" value="Genomic_DNA"/>
</dbReference>
<evidence type="ECO:0000256" key="4">
    <source>
        <dbReference type="ARBA" id="ARBA00022723"/>
    </source>
</evidence>
<dbReference type="SFLD" id="SFLDG01138">
    <property type="entry name" value="C1.6.2:_Deoxy-d-mannose-octulo"/>
    <property type="match status" value="1"/>
</dbReference>
<dbReference type="SFLD" id="SFLDS00003">
    <property type="entry name" value="Haloacid_Dehalogenase"/>
    <property type="match status" value="1"/>
</dbReference>
<dbReference type="SUPFAM" id="SSF56784">
    <property type="entry name" value="HAD-like"/>
    <property type="match status" value="1"/>
</dbReference>
<dbReference type="RefSeq" id="WP_381524475.1">
    <property type="nucleotide sequence ID" value="NZ_JBHULN010000010.1"/>
</dbReference>
<evidence type="ECO:0000256" key="5">
    <source>
        <dbReference type="ARBA" id="ARBA00022801"/>
    </source>
</evidence>
<evidence type="ECO:0000256" key="1">
    <source>
        <dbReference type="ARBA" id="ARBA00001946"/>
    </source>
</evidence>
<evidence type="ECO:0000256" key="3">
    <source>
        <dbReference type="ARBA" id="ARBA00011881"/>
    </source>
</evidence>
<evidence type="ECO:0000256" key="2">
    <source>
        <dbReference type="ARBA" id="ARBA00005893"/>
    </source>
</evidence>
<comment type="caution">
    <text evidence="7">The sequence shown here is derived from an EMBL/GenBank/DDBJ whole genome shotgun (WGS) entry which is preliminary data.</text>
</comment>
<keyword evidence="5" id="KW-0378">Hydrolase</keyword>
<proteinExistence type="inferred from homology"/>
<evidence type="ECO:0000256" key="6">
    <source>
        <dbReference type="ARBA" id="ARBA00022842"/>
    </source>
</evidence>
<dbReference type="InterPro" id="IPR023214">
    <property type="entry name" value="HAD_sf"/>
</dbReference>
<dbReference type="PANTHER" id="PTHR21485">
    <property type="entry name" value="HAD SUPERFAMILY MEMBERS CMAS AND KDSC"/>
    <property type="match status" value="1"/>
</dbReference>
<name>A0ABW5M5H8_9BACT</name>
<organism evidence="7 8">
    <name type="scientific">Spirosoma soli</name>
    <dbReference type="NCBI Taxonomy" id="1770529"/>
    <lineage>
        <taxon>Bacteria</taxon>
        <taxon>Pseudomonadati</taxon>
        <taxon>Bacteroidota</taxon>
        <taxon>Cytophagia</taxon>
        <taxon>Cytophagales</taxon>
        <taxon>Cytophagaceae</taxon>
        <taxon>Spirosoma</taxon>
    </lineage>
</organism>
<keyword evidence="4" id="KW-0479">Metal-binding</keyword>
<dbReference type="SFLD" id="SFLDG01136">
    <property type="entry name" value="C1.6:_Phosphoserine_Phosphatas"/>
    <property type="match status" value="1"/>
</dbReference>
<comment type="cofactor">
    <cofactor evidence="1">
        <name>Mg(2+)</name>
        <dbReference type="ChEBI" id="CHEBI:18420"/>
    </cofactor>
</comment>
<dbReference type="PANTHER" id="PTHR21485:SF3">
    <property type="entry name" value="N-ACYLNEURAMINATE CYTIDYLYLTRANSFERASE"/>
    <property type="match status" value="1"/>
</dbReference>
<sequence>MTNVQERFKSIKTFVFDVDGVLTDGSVNLLESGEQFRTFDIKDSYAIEKALQAGFRVGIVSSANAEGVRKWFGILKVTDLFMGGPPDQKLNAYLGYVTRDSLNESEILYMGDDLPDCTILNRPNVLGACPADAVDEVQAICQYVSPRSGGRGAVRDVIEQVLKAQGKWSVST</sequence>